<dbReference type="EMBL" id="JBBKTX010000001">
    <property type="protein sequence ID" value="MFK4750795.1"/>
    <property type="molecule type" value="Genomic_DNA"/>
</dbReference>
<gene>
    <name evidence="3" type="ORF">WG929_00095</name>
</gene>
<feature type="signal peptide" evidence="2">
    <location>
        <begin position="1"/>
        <end position="22"/>
    </location>
</feature>
<feature type="chain" id="PRO_5046520728" evidence="2">
    <location>
        <begin position="23"/>
        <end position="102"/>
    </location>
</feature>
<protein>
    <submittedName>
        <fullName evidence="3">Uncharacterized protein</fullName>
    </submittedName>
</protein>
<feature type="compositionally biased region" description="Basic and acidic residues" evidence="1">
    <location>
        <begin position="56"/>
        <end position="72"/>
    </location>
</feature>
<evidence type="ECO:0000256" key="1">
    <source>
        <dbReference type="SAM" id="MobiDB-lite"/>
    </source>
</evidence>
<evidence type="ECO:0000313" key="3">
    <source>
        <dbReference type="EMBL" id="MFK4750795.1"/>
    </source>
</evidence>
<organism evidence="3 4">
    <name type="scientific">Oceanobacter antarcticus</name>
    <dbReference type="NCBI Taxonomy" id="3133425"/>
    <lineage>
        <taxon>Bacteria</taxon>
        <taxon>Pseudomonadati</taxon>
        <taxon>Pseudomonadota</taxon>
        <taxon>Gammaproteobacteria</taxon>
        <taxon>Oceanospirillales</taxon>
        <taxon>Oceanospirillaceae</taxon>
        <taxon>Oceanobacter</taxon>
    </lineage>
</organism>
<evidence type="ECO:0000256" key="2">
    <source>
        <dbReference type="SAM" id="SignalP"/>
    </source>
</evidence>
<dbReference type="Proteomes" id="UP001620597">
    <property type="component" value="Unassembled WGS sequence"/>
</dbReference>
<keyword evidence="4" id="KW-1185">Reference proteome</keyword>
<sequence length="102" mass="10699">MNGLTPRLLILLLMASSLPAKSGIENDGIGGTGQQPQLPGDEEGIGGTGRSINTPERPEVFERPDIFERPDVDLYGADNSSDSVDLDTGTEDTGTEDTATPP</sequence>
<dbReference type="RefSeq" id="WP_369855318.1">
    <property type="nucleotide sequence ID" value="NZ_JBBKTX010000001.1"/>
</dbReference>
<feature type="compositionally biased region" description="Acidic residues" evidence="1">
    <location>
        <begin position="84"/>
        <end position="95"/>
    </location>
</feature>
<name>A0ABW8NCX4_9GAMM</name>
<proteinExistence type="predicted"/>
<accession>A0ABW8NCX4</accession>
<evidence type="ECO:0000313" key="4">
    <source>
        <dbReference type="Proteomes" id="UP001620597"/>
    </source>
</evidence>
<comment type="caution">
    <text evidence="3">The sequence shown here is derived from an EMBL/GenBank/DDBJ whole genome shotgun (WGS) entry which is preliminary data.</text>
</comment>
<feature type="region of interest" description="Disordered" evidence="1">
    <location>
        <begin position="21"/>
        <end position="102"/>
    </location>
</feature>
<reference evidence="3 4" key="1">
    <citation type="submission" date="2024-03" db="EMBL/GenBank/DDBJ databases">
        <title>High-quality draft genome sequence of Oceanobacter sp. wDCs-4.</title>
        <authorList>
            <person name="Dong C."/>
        </authorList>
    </citation>
    <scope>NUCLEOTIDE SEQUENCE [LARGE SCALE GENOMIC DNA]</scope>
    <source>
        <strain evidence="4">wDCs-4</strain>
    </source>
</reference>
<keyword evidence="2" id="KW-0732">Signal</keyword>